<organism evidence="1 2">
    <name type="scientific">Pseudophaeobacter arcticus</name>
    <dbReference type="NCBI Taxonomy" id="385492"/>
    <lineage>
        <taxon>Bacteria</taxon>
        <taxon>Pseudomonadati</taxon>
        <taxon>Pseudomonadota</taxon>
        <taxon>Alphaproteobacteria</taxon>
        <taxon>Rhodobacterales</taxon>
        <taxon>Paracoccaceae</taxon>
        <taxon>Pseudophaeobacter</taxon>
    </lineage>
</organism>
<comment type="caution">
    <text evidence="1">The sequence shown here is derived from an EMBL/GenBank/DDBJ whole genome shotgun (WGS) entry which is preliminary data.</text>
</comment>
<dbReference type="EMBL" id="BAABWU010000003">
    <property type="protein sequence ID" value="GAA6195876.1"/>
    <property type="molecule type" value="Genomic_DNA"/>
</dbReference>
<name>A0ABQ0AJ38_9RHOB</name>
<gene>
    <name evidence="1" type="ORF">NBRC116598_13200</name>
</gene>
<protein>
    <submittedName>
        <fullName evidence="1">Uncharacterized protein</fullName>
    </submittedName>
</protein>
<sequence length="87" mass="9431">MHAETALMSGVFKPESAYVWAKGEVSNRSGHKTMKTVEFLPNTAAAAKAEAALQDLDQAWAYYTPEALQPSQDSASTEGFIPYYDAA</sequence>
<keyword evidence="2" id="KW-1185">Reference proteome</keyword>
<accession>A0ABQ0AJ38</accession>
<reference evidence="1 2" key="1">
    <citation type="submission" date="2024-04" db="EMBL/GenBank/DDBJ databases">
        <title>Draft genome sequence of Pseudophaeobacter arcticus NBRC 116598.</title>
        <authorList>
            <person name="Miyakawa T."/>
            <person name="Kusuya Y."/>
            <person name="Miura T."/>
        </authorList>
    </citation>
    <scope>NUCLEOTIDE SEQUENCE [LARGE SCALE GENOMIC DNA]</scope>
    <source>
        <strain evidence="1 2">SU-CL00105</strain>
    </source>
</reference>
<evidence type="ECO:0000313" key="2">
    <source>
        <dbReference type="Proteomes" id="UP001441944"/>
    </source>
</evidence>
<proteinExistence type="predicted"/>
<evidence type="ECO:0000313" key="1">
    <source>
        <dbReference type="EMBL" id="GAA6195876.1"/>
    </source>
</evidence>
<dbReference type="Proteomes" id="UP001441944">
    <property type="component" value="Unassembled WGS sequence"/>
</dbReference>